<comment type="caution">
    <text evidence="2">The sequence shown here is derived from an EMBL/GenBank/DDBJ whole genome shotgun (WGS) entry which is preliminary data.</text>
</comment>
<accession>A0A917GLI4</accession>
<keyword evidence="1" id="KW-0812">Transmembrane</keyword>
<feature type="transmembrane region" description="Helical" evidence="1">
    <location>
        <begin position="12"/>
        <end position="33"/>
    </location>
</feature>
<evidence type="ECO:0000313" key="3">
    <source>
        <dbReference type="Proteomes" id="UP000627715"/>
    </source>
</evidence>
<keyword evidence="1" id="KW-0472">Membrane</keyword>
<organism evidence="2 3">
    <name type="scientific">Pseudohongiella nitratireducens</name>
    <dbReference type="NCBI Taxonomy" id="1768907"/>
    <lineage>
        <taxon>Bacteria</taxon>
        <taxon>Pseudomonadati</taxon>
        <taxon>Pseudomonadota</taxon>
        <taxon>Gammaproteobacteria</taxon>
        <taxon>Pseudomonadales</taxon>
        <taxon>Pseudohongiellaceae</taxon>
        <taxon>Pseudohongiella</taxon>
    </lineage>
</organism>
<dbReference type="Proteomes" id="UP000627715">
    <property type="component" value="Unassembled WGS sequence"/>
</dbReference>
<reference evidence="2" key="2">
    <citation type="submission" date="2020-09" db="EMBL/GenBank/DDBJ databases">
        <authorList>
            <person name="Sun Q."/>
            <person name="Zhou Y."/>
        </authorList>
    </citation>
    <scope>NUCLEOTIDE SEQUENCE</scope>
    <source>
        <strain evidence="2">CGMCC 1.15425</strain>
    </source>
</reference>
<proteinExistence type="predicted"/>
<sequence length="183" mass="19610">MKGRRMNVRHSGFTFVEMVVVIALVGIIAAVTMSRVLRDDTYNAFLARDQITSLARSAQQRAIGRSDVYLEIESVGNNLNMSVSDSTGELQQATLSNRSITLSADVNETDSCGTTPGGTTVSGAAVFRLYYDELGNLLEGGVSTAGGYPITITDAARFCIDNDPAFSICWSDAGFPFVGDCRD</sequence>
<reference evidence="2" key="1">
    <citation type="journal article" date="2014" name="Int. J. Syst. Evol. Microbiol.">
        <title>Complete genome sequence of Corynebacterium casei LMG S-19264T (=DSM 44701T), isolated from a smear-ripened cheese.</title>
        <authorList>
            <consortium name="US DOE Joint Genome Institute (JGI-PGF)"/>
            <person name="Walter F."/>
            <person name="Albersmeier A."/>
            <person name="Kalinowski J."/>
            <person name="Ruckert C."/>
        </authorList>
    </citation>
    <scope>NUCLEOTIDE SEQUENCE</scope>
    <source>
        <strain evidence="2">CGMCC 1.15425</strain>
    </source>
</reference>
<dbReference type="NCBIfam" id="TIGR02532">
    <property type="entry name" value="IV_pilin_GFxxxE"/>
    <property type="match status" value="1"/>
</dbReference>
<dbReference type="SUPFAM" id="SSF54523">
    <property type="entry name" value="Pili subunits"/>
    <property type="match status" value="1"/>
</dbReference>
<evidence type="ECO:0008006" key="4">
    <source>
        <dbReference type="Google" id="ProtNLM"/>
    </source>
</evidence>
<evidence type="ECO:0000256" key="1">
    <source>
        <dbReference type="SAM" id="Phobius"/>
    </source>
</evidence>
<gene>
    <name evidence="2" type="ORF">GCM10011403_03810</name>
</gene>
<keyword evidence="1" id="KW-1133">Transmembrane helix</keyword>
<evidence type="ECO:0000313" key="2">
    <source>
        <dbReference type="EMBL" id="GGG49935.1"/>
    </source>
</evidence>
<dbReference type="AlphaFoldDB" id="A0A917GLI4"/>
<name>A0A917GLI4_9GAMM</name>
<dbReference type="EMBL" id="BMIY01000002">
    <property type="protein sequence ID" value="GGG49935.1"/>
    <property type="molecule type" value="Genomic_DNA"/>
</dbReference>
<dbReference type="InterPro" id="IPR045584">
    <property type="entry name" value="Pilin-like"/>
</dbReference>
<dbReference type="InterPro" id="IPR012902">
    <property type="entry name" value="N_methyl_site"/>
</dbReference>
<dbReference type="Gene3D" id="3.30.700.10">
    <property type="entry name" value="Glycoprotein, Type 4 Pilin"/>
    <property type="match status" value="1"/>
</dbReference>
<keyword evidence="3" id="KW-1185">Reference proteome</keyword>
<protein>
    <recommendedName>
        <fullName evidence="4">MSHA pilin protein MshC</fullName>
    </recommendedName>
</protein>
<dbReference type="Pfam" id="PF07963">
    <property type="entry name" value="N_methyl"/>
    <property type="match status" value="1"/>
</dbReference>